<evidence type="ECO:0000313" key="2">
    <source>
        <dbReference type="Proteomes" id="UP000187609"/>
    </source>
</evidence>
<keyword evidence="2" id="KW-1185">Reference proteome</keyword>
<accession>A0A314LDI1</accession>
<evidence type="ECO:0000313" key="1">
    <source>
        <dbReference type="EMBL" id="OIT39771.1"/>
    </source>
</evidence>
<dbReference type="AlphaFoldDB" id="A0A314LDI1"/>
<proteinExistence type="predicted"/>
<protein>
    <submittedName>
        <fullName evidence="1">Uncharacterized protein</fullName>
    </submittedName>
</protein>
<dbReference type="Proteomes" id="UP000187609">
    <property type="component" value="Unassembled WGS sequence"/>
</dbReference>
<dbReference type="EMBL" id="MJEQ01000081">
    <property type="protein sequence ID" value="OIT39771.1"/>
    <property type="molecule type" value="Genomic_DNA"/>
</dbReference>
<name>A0A314LDI1_NICAT</name>
<comment type="caution">
    <text evidence="1">The sequence shown here is derived from an EMBL/GenBank/DDBJ whole genome shotgun (WGS) entry which is preliminary data.</text>
</comment>
<organism evidence="1 2">
    <name type="scientific">Nicotiana attenuata</name>
    <name type="common">Coyote tobacco</name>
    <dbReference type="NCBI Taxonomy" id="49451"/>
    <lineage>
        <taxon>Eukaryota</taxon>
        <taxon>Viridiplantae</taxon>
        <taxon>Streptophyta</taxon>
        <taxon>Embryophyta</taxon>
        <taxon>Tracheophyta</taxon>
        <taxon>Spermatophyta</taxon>
        <taxon>Magnoliopsida</taxon>
        <taxon>eudicotyledons</taxon>
        <taxon>Gunneridae</taxon>
        <taxon>Pentapetalae</taxon>
        <taxon>asterids</taxon>
        <taxon>lamiids</taxon>
        <taxon>Solanales</taxon>
        <taxon>Solanaceae</taxon>
        <taxon>Nicotianoideae</taxon>
        <taxon>Nicotianeae</taxon>
        <taxon>Nicotiana</taxon>
    </lineage>
</organism>
<gene>
    <name evidence="1" type="ORF">A4A49_00238</name>
</gene>
<sequence>MEKLAVRDSSSSSKKMEEICVGGAWVRLKLLPISWICDHGSILDSLSLTMSLCPKMSIRCKLLPMMF</sequence>
<dbReference type="Gramene" id="OIT39771">
    <property type="protein sequence ID" value="OIT39771"/>
    <property type="gene ID" value="A4A49_00238"/>
</dbReference>
<reference evidence="1" key="1">
    <citation type="submission" date="2016-11" db="EMBL/GenBank/DDBJ databases">
        <title>The genome of Nicotiana attenuata.</title>
        <authorList>
            <person name="Xu S."/>
            <person name="Brockmoeller T."/>
            <person name="Gaquerel E."/>
            <person name="Navarro A."/>
            <person name="Kuhl H."/>
            <person name="Gase K."/>
            <person name="Ling Z."/>
            <person name="Zhou W."/>
            <person name="Kreitzer C."/>
            <person name="Stanke M."/>
            <person name="Tang H."/>
            <person name="Lyons E."/>
            <person name="Pandey P."/>
            <person name="Pandey S.P."/>
            <person name="Timmermann B."/>
            <person name="Baldwin I.T."/>
        </authorList>
    </citation>
    <scope>NUCLEOTIDE SEQUENCE [LARGE SCALE GENOMIC DNA]</scope>
    <source>
        <strain evidence="1">UT</strain>
    </source>
</reference>